<evidence type="ECO:0000256" key="1">
    <source>
        <dbReference type="ARBA" id="ARBA00022490"/>
    </source>
</evidence>
<feature type="domain" description="Kinesin-like protein KIF2A-like N-terminal" evidence="5">
    <location>
        <begin position="1"/>
        <end position="33"/>
    </location>
</feature>
<keyword evidence="2" id="KW-0493">Microtubule</keyword>
<evidence type="ECO:0000256" key="2">
    <source>
        <dbReference type="ARBA" id="ARBA00022701"/>
    </source>
</evidence>
<dbReference type="GO" id="GO:0005874">
    <property type="term" value="C:microtubule"/>
    <property type="evidence" value="ECO:0007669"/>
    <property type="project" value="UniProtKB-KW"/>
</dbReference>
<feature type="compositionally biased region" description="Low complexity" evidence="4">
    <location>
        <begin position="111"/>
        <end position="128"/>
    </location>
</feature>
<dbReference type="InterPro" id="IPR054473">
    <property type="entry name" value="KIF2A-like_N"/>
</dbReference>
<dbReference type="Pfam" id="PF22923">
    <property type="entry name" value="KIF2A-like_1st"/>
    <property type="match status" value="1"/>
</dbReference>
<evidence type="ECO:0000313" key="7">
    <source>
        <dbReference type="Proteomes" id="UP000694621"/>
    </source>
</evidence>
<evidence type="ECO:0000256" key="4">
    <source>
        <dbReference type="SAM" id="MobiDB-lite"/>
    </source>
</evidence>
<protein>
    <submittedName>
        <fullName evidence="6">Kinesin family member 2A</fullName>
    </submittedName>
</protein>
<name>A0A8B9KRI1_ASTMX</name>
<accession>A0A8B9KRI1</accession>
<keyword evidence="3" id="KW-0175">Coiled coil</keyword>
<feature type="region of interest" description="Disordered" evidence="4">
    <location>
        <begin position="46"/>
        <end position="132"/>
    </location>
</feature>
<evidence type="ECO:0000313" key="6">
    <source>
        <dbReference type="Ensembl" id="ENSAMXP00005041035.1"/>
    </source>
</evidence>
<keyword evidence="1" id="KW-0963">Cytoplasm</keyword>
<evidence type="ECO:0000256" key="3">
    <source>
        <dbReference type="ARBA" id="ARBA00023054"/>
    </source>
</evidence>
<organism evidence="6 7">
    <name type="scientific">Astyanax mexicanus</name>
    <name type="common">Blind cave fish</name>
    <name type="synonym">Astyanax fasciatus mexicanus</name>
    <dbReference type="NCBI Taxonomy" id="7994"/>
    <lineage>
        <taxon>Eukaryota</taxon>
        <taxon>Metazoa</taxon>
        <taxon>Chordata</taxon>
        <taxon>Craniata</taxon>
        <taxon>Vertebrata</taxon>
        <taxon>Euteleostomi</taxon>
        <taxon>Actinopterygii</taxon>
        <taxon>Neopterygii</taxon>
        <taxon>Teleostei</taxon>
        <taxon>Ostariophysi</taxon>
        <taxon>Characiformes</taxon>
        <taxon>Characoidei</taxon>
        <taxon>Acestrorhamphidae</taxon>
        <taxon>Acestrorhamphinae</taxon>
        <taxon>Astyanax</taxon>
    </lineage>
</organism>
<dbReference type="AlphaFoldDB" id="A0A8B9KRI1"/>
<sequence length="150" mass="16575">MVTSLNEDNESVTVEWIENGDTKGKEIDLECIFSLNPDVALEEEISLSPITPPPPTPSSVKVNKIPKNRRTIAPGRAEVPTRDNRVGSTRLRPGQQQQQQPESAPPPPAQQPAQPIQTQTQQSQQQQQNGNHTFSQTALHCLPQEVVMVQ</sequence>
<dbReference type="Ensembl" id="ENSAMXT00005044680.1">
    <property type="protein sequence ID" value="ENSAMXP00005041035.1"/>
    <property type="gene ID" value="ENSAMXG00005018672.1"/>
</dbReference>
<evidence type="ECO:0000259" key="5">
    <source>
        <dbReference type="Pfam" id="PF22923"/>
    </source>
</evidence>
<proteinExistence type="predicted"/>
<reference evidence="6" key="1">
    <citation type="submission" date="2025-08" db="UniProtKB">
        <authorList>
            <consortium name="Ensembl"/>
        </authorList>
    </citation>
    <scope>IDENTIFICATION</scope>
</reference>
<dbReference type="Proteomes" id="UP000694621">
    <property type="component" value="Unplaced"/>
</dbReference>